<sequence>MNYQAQGYYPQFQQTSPGSPGTSVLAGIGALGIAAGMGGASAYFLAEVPTARDIFALPAGLQSLLIGRMVLAALALIGAILLFTRRRAGVPLVALTAVASVASLPLEPLISELLRGIGITVSGYFEALLEFNDTYTILLAVGAATGLIAFLFAILPATSRWLRTPRY</sequence>
<evidence type="ECO:0000313" key="2">
    <source>
        <dbReference type="EMBL" id="GLW92776.1"/>
    </source>
</evidence>
<feature type="transmembrane region" description="Helical" evidence="1">
    <location>
        <begin position="65"/>
        <end position="83"/>
    </location>
</feature>
<evidence type="ECO:0000256" key="1">
    <source>
        <dbReference type="SAM" id="Phobius"/>
    </source>
</evidence>
<dbReference type="Proteomes" id="UP001165042">
    <property type="component" value="Unassembled WGS sequence"/>
</dbReference>
<keyword evidence="3" id="KW-1185">Reference proteome</keyword>
<feature type="transmembrane region" description="Helical" evidence="1">
    <location>
        <begin position="90"/>
        <end position="106"/>
    </location>
</feature>
<feature type="transmembrane region" description="Helical" evidence="1">
    <location>
        <begin position="21"/>
        <end position="45"/>
    </location>
</feature>
<evidence type="ECO:0000313" key="3">
    <source>
        <dbReference type="Proteomes" id="UP001165042"/>
    </source>
</evidence>
<dbReference type="AlphaFoldDB" id="A0A9W6QKP6"/>
<accession>A0A9W6QKP6</accession>
<comment type="caution">
    <text evidence="2">The sequence shown here is derived from an EMBL/GenBank/DDBJ whole genome shotgun (WGS) entry which is preliminary data.</text>
</comment>
<keyword evidence="1" id="KW-0472">Membrane</keyword>
<dbReference type="RefSeq" id="WP_253831337.1">
    <property type="nucleotide sequence ID" value="NZ_BAAAVC010000010.1"/>
</dbReference>
<gene>
    <name evidence="2" type="ORF">Aglo03_35920</name>
</gene>
<proteinExistence type="predicted"/>
<reference evidence="2" key="1">
    <citation type="submission" date="2023-02" db="EMBL/GenBank/DDBJ databases">
        <title>Actinokineospora globicatena NBRC 15670.</title>
        <authorList>
            <person name="Ichikawa N."/>
            <person name="Sato H."/>
            <person name="Tonouchi N."/>
        </authorList>
    </citation>
    <scope>NUCLEOTIDE SEQUENCE</scope>
    <source>
        <strain evidence="2">NBRC 15670</strain>
    </source>
</reference>
<organism evidence="2 3">
    <name type="scientific">Actinokineospora globicatena</name>
    <dbReference type="NCBI Taxonomy" id="103729"/>
    <lineage>
        <taxon>Bacteria</taxon>
        <taxon>Bacillati</taxon>
        <taxon>Actinomycetota</taxon>
        <taxon>Actinomycetes</taxon>
        <taxon>Pseudonocardiales</taxon>
        <taxon>Pseudonocardiaceae</taxon>
        <taxon>Actinokineospora</taxon>
    </lineage>
</organism>
<keyword evidence="1" id="KW-1133">Transmembrane helix</keyword>
<keyword evidence="1" id="KW-0812">Transmembrane</keyword>
<feature type="transmembrane region" description="Helical" evidence="1">
    <location>
        <begin position="135"/>
        <end position="157"/>
    </location>
</feature>
<name>A0A9W6QKP6_9PSEU</name>
<protein>
    <submittedName>
        <fullName evidence="2">Uncharacterized protein</fullName>
    </submittedName>
</protein>
<dbReference type="EMBL" id="BSSD01000005">
    <property type="protein sequence ID" value="GLW92776.1"/>
    <property type="molecule type" value="Genomic_DNA"/>
</dbReference>